<evidence type="ECO:0000313" key="3">
    <source>
        <dbReference type="Proteomes" id="UP001500457"/>
    </source>
</evidence>
<dbReference type="EMBL" id="BAABHQ010000001">
    <property type="protein sequence ID" value="GAA4861477.1"/>
    <property type="molecule type" value="Genomic_DNA"/>
</dbReference>
<comment type="caution">
    <text evidence="2">The sequence shown here is derived from an EMBL/GenBank/DDBJ whole genome shotgun (WGS) entry which is preliminary data.</text>
</comment>
<feature type="region of interest" description="Disordered" evidence="1">
    <location>
        <begin position="1"/>
        <end position="68"/>
    </location>
</feature>
<evidence type="ECO:0000256" key="1">
    <source>
        <dbReference type="SAM" id="MobiDB-lite"/>
    </source>
</evidence>
<accession>A0ABP9DZT1</accession>
<feature type="compositionally biased region" description="Basic and acidic residues" evidence="1">
    <location>
        <begin position="1"/>
        <end position="10"/>
    </location>
</feature>
<keyword evidence="3" id="KW-1185">Reference proteome</keyword>
<gene>
    <name evidence="2" type="ORF">GCM10023203_06110</name>
</gene>
<organism evidence="2 3">
    <name type="scientific">Actinomycetospora straminea</name>
    <dbReference type="NCBI Taxonomy" id="663607"/>
    <lineage>
        <taxon>Bacteria</taxon>
        <taxon>Bacillati</taxon>
        <taxon>Actinomycetota</taxon>
        <taxon>Actinomycetes</taxon>
        <taxon>Pseudonocardiales</taxon>
        <taxon>Pseudonocardiaceae</taxon>
        <taxon>Actinomycetospora</taxon>
    </lineage>
</organism>
<reference evidence="3" key="1">
    <citation type="journal article" date="2019" name="Int. J. Syst. Evol. Microbiol.">
        <title>The Global Catalogue of Microorganisms (GCM) 10K type strain sequencing project: providing services to taxonomists for standard genome sequencing and annotation.</title>
        <authorList>
            <consortium name="The Broad Institute Genomics Platform"/>
            <consortium name="The Broad Institute Genome Sequencing Center for Infectious Disease"/>
            <person name="Wu L."/>
            <person name="Ma J."/>
        </authorList>
    </citation>
    <scope>NUCLEOTIDE SEQUENCE [LARGE SCALE GENOMIC DNA]</scope>
    <source>
        <strain evidence="3">JCM 17983</strain>
    </source>
</reference>
<protein>
    <submittedName>
        <fullName evidence="2">Uncharacterized protein</fullName>
    </submittedName>
</protein>
<sequence length="77" mass="8272">MVERRRDGHGGLRAGTVEQSRQRAAPPGPEDRADDPDERRPSSRDAPGAGSPGRRGQPSSVASAGESRSVIVFFWCQ</sequence>
<dbReference type="Proteomes" id="UP001500457">
    <property type="component" value="Unassembled WGS sequence"/>
</dbReference>
<proteinExistence type="predicted"/>
<evidence type="ECO:0000313" key="2">
    <source>
        <dbReference type="EMBL" id="GAA4861477.1"/>
    </source>
</evidence>
<name>A0ABP9DZT1_9PSEU</name>